<evidence type="ECO:0000313" key="2">
    <source>
        <dbReference type="EMBL" id="CAL4168442.1"/>
    </source>
</evidence>
<keyword evidence="3" id="KW-1185">Reference proteome</keyword>
<accession>A0AAV2S8T9</accession>
<dbReference type="InterPro" id="IPR036116">
    <property type="entry name" value="FN3_sf"/>
</dbReference>
<dbReference type="EMBL" id="CAXKWB010049351">
    <property type="protein sequence ID" value="CAL4168442.1"/>
    <property type="molecule type" value="Genomic_DNA"/>
</dbReference>
<protein>
    <recommendedName>
        <fullName evidence="1">Fibronectin type-III domain-containing protein</fullName>
    </recommendedName>
</protein>
<gene>
    <name evidence="2" type="ORF">MNOR_LOCUS33698</name>
</gene>
<dbReference type="CDD" id="cd00063">
    <property type="entry name" value="FN3"/>
    <property type="match status" value="1"/>
</dbReference>
<organism evidence="2 3">
    <name type="scientific">Meganyctiphanes norvegica</name>
    <name type="common">Northern krill</name>
    <name type="synonym">Thysanopoda norvegica</name>
    <dbReference type="NCBI Taxonomy" id="48144"/>
    <lineage>
        <taxon>Eukaryota</taxon>
        <taxon>Metazoa</taxon>
        <taxon>Ecdysozoa</taxon>
        <taxon>Arthropoda</taxon>
        <taxon>Crustacea</taxon>
        <taxon>Multicrustacea</taxon>
        <taxon>Malacostraca</taxon>
        <taxon>Eumalacostraca</taxon>
        <taxon>Eucarida</taxon>
        <taxon>Euphausiacea</taxon>
        <taxon>Euphausiidae</taxon>
        <taxon>Meganyctiphanes</taxon>
    </lineage>
</organism>
<dbReference type="Proteomes" id="UP001497623">
    <property type="component" value="Unassembled WGS sequence"/>
</dbReference>
<evidence type="ECO:0000259" key="1">
    <source>
        <dbReference type="PROSITE" id="PS50853"/>
    </source>
</evidence>
<dbReference type="InterPro" id="IPR013783">
    <property type="entry name" value="Ig-like_fold"/>
</dbReference>
<dbReference type="Gene3D" id="2.60.40.10">
    <property type="entry name" value="Immunoglobulins"/>
    <property type="match status" value="1"/>
</dbReference>
<evidence type="ECO:0000313" key="3">
    <source>
        <dbReference type="Proteomes" id="UP001497623"/>
    </source>
</evidence>
<feature type="non-terminal residue" evidence="2">
    <location>
        <position position="1"/>
    </location>
</feature>
<dbReference type="InterPro" id="IPR003961">
    <property type="entry name" value="FN3_dom"/>
</dbReference>
<sequence length="107" mass="12207">GPPDPPTNVSVHASTVLAVVSWHQNLEPDYEENIYAPKTTIYLRYRSLEEDNWQSLPTPIGPQQHQADIYKLTPNTTYEFQLWSKNIYGESEEVSVLATTNQQTTDV</sequence>
<comment type="caution">
    <text evidence="2">The sequence shown here is derived from an EMBL/GenBank/DDBJ whole genome shotgun (WGS) entry which is preliminary data.</text>
</comment>
<proteinExistence type="predicted"/>
<feature type="non-terminal residue" evidence="2">
    <location>
        <position position="107"/>
    </location>
</feature>
<name>A0AAV2S8T9_MEGNR</name>
<dbReference type="AlphaFoldDB" id="A0AAV2S8T9"/>
<dbReference type="SUPFAM" id="SSF49265">
    <property type="entry name" value="Fibronectin type III"/>
    <property type="match status" value="1"/>
</dbReference>
<feature type="domain" description="Fibronectin type-III" evidence="1">
    <location>
        <begin position="2"/>
        <end position="104"/>
    </location>
</feature>
<dbReference type="SMART" id="SM00060">
    <property type="entry name" value="FN3"/>
    <property type="match status" value="1"/>
</dbReference>
<dbReference type="PROSITE" id="PS50853">
    <property type="entry name" value="FN3"/>
    <property type="match status" value="1"/>
</dbReference>
<reference evidence="2 3" key="1">
    <citation type="submission" date="2024-05" db="EMBL/GenBank/DDBJ databases">
        <authorList>
            <person name="Wallberg A."/>
        </authorList>
    </citation>
    <scope>NUCLEOTIDE SEQUENCE [LARGE SCALE GENOMIC DNA]</scope>
</reference>